<reference evidence="1 2" key="1">
    <citation type="journal article" date="2001" name="J. Virol.">
        <title>Genome sequence of a baculovirus pathogenic for Culex nigripalpus.</title>
        <authorList>
            <person name="Afonso C.L."/>
            <person name="Tulman E.R."/>
            <person name="Lu Z."/>
            <person name="Balinsky C.A."/>
            <person name="Moser B.A."/>
            <person name="Becnel J.J."/>
            <person name="Rock D.L."/>
            <person name="Kutish G.F."/>
        </authorList>
    </citation>
    <scope>NUCLEOTIDE SEQUENCE [LARGE SCALE GENOMIC DNA]</scope>
    <source>
        <strain evidence="2">Isolate Florida/1997</strain>
    </source>
</reference>
<organism evidence="1 2">
    <name type="scientific">Culex nigripalpus nucleopolyhedrovirus (isolate Florida/1997)</name>
    <name type="common">CuniNPV</name>
    <dbReference type="NCBI Taxonomy" id="645993"/>
    <lineage>
        <taxon>Viruses</taxon>
        <taxon>Viruses incertae sedis</taxon>
        <taxon>Naldaviricetes</taxon>
        <taxon>Lefavirales</taxon>
        <taxon>Baculoviridae</taxon>
        <taxon>Deltabaculovirus</taxon>
    </lineage>
</organism>
<dbReference type="Pfam" id="PF05098">
    <property type="entry name" value="LEF-4"/>
    <property type="match status" value="1"/>
</dbReference>
<sequence>MEIELSHTFEFPTERVGPLVRWTDGYCRERNFVHDEYLECYQKEGARVRSWPHKQRIESIVKRCDERVCIVAPEGCVPLVYTRCTELNVEPAATPDVRHVRLVTSYTKSVPSVGKLVVRVERVLVEDREANVGGVPGYVAELTKKLENIVNADKNRMEPPEMRNHSPESVHIRLRAEFEFENKVAEELHSAEQLLERGVRFGAHWRTFAAGRRELVEFVNAIYLESKVQYSLALSVSKHYGRTMYQKFSGEIGVAEIPSDVEFVSCKLDGVRGKAIVEPHEGHHRIHLALDDERGFLFSLPGGLHDRAWVSRAGLTLLQVEYVEQIETFFVVDVLGVHGFGYLYGGCYVDEMQNYRSLTLDSITMLRSGNLADKLTLYDHIDHSPTMYSLATQFFVRGKRANSTLADPMGEQFWHAHGAPLDGRIVVTRSGDLYKLKCEKSYELRFNGAQLEDAVGKTFIPSRVDLEPDTIYECTIVDNFATVKRARLDRATANTVE</sequence>
<dbReference type="EMBL" id="AF403738">
    <property type="protein sequence ID" value="AAK94174.1"/>
    <property type="molecule type" value="Genomic_DNA"/>
</dbReference>
<evidence type="ECO:0000313" key="1">
    <source>
        <dbReference type="EMBL" id="AAK94174.1"/>
    </source>
</evidence>
<dbReference type="InterPro" id="IPR007790">
    <property type="entry name" value="LEF-4"/>
</dbReference>
<evidence type="ECO:0000313" key="2">
    <source>
        <dbReference type="Proteomes" id="UP000006635"/>
    </source>
</evidence>
<dbReference type="GeneID" id="921892"/>
<protein>
    <submittedName>
        <fullName evidence="1">CUN096 putative lef-4 transcription factor, similar to AcMNPV ORF90</fullName>
    </submittedName>
</protein>
<gene>
    <name evidence="1" type="primary">CUN096</name>
</gene>
<dbReference type="KEGG" id="vg:921892"/>
<name>Q919I1_NPVCO</name>
<accession>Q919I1</accession>
<dbReference type="Proteomes" id="UP000006635">
    <property type="component" value="Segment"/>
</dbReference>
<organismHost>
    <name type="scientific">Culex nigripalpus</name>
    <dbReference type="NCBI Taxonomy" id="42429"/>
</organismHost>
<keyword evidence="2" id="KW-1185">Reference proteome</keyword>
<proteinExistence type="predicted"/>
<dbReference type="RefSeq" id="NP_203400.1">
    <property type="nucleotide sequence ID" value="NC_003084.1"/>
</dbReference>
<dbReference type="GO" id="GO:0006355">
    <property type="term" value="P:regulation of DNA-templated transcription"/>
    <property type="evidence" value="ECO:0007669"/>
    <property type="project" value="InterPro"/>
</dbReference>